<gene>
    <name evidence="3" type="ORF">B7R25_03290</name>
</gene>
<dbReference type="InterPro" id="IPR001296">
    <property type="entry name" value="Glyco_trans_1"/>
</dbReference>
<name>A0A3E0WDE6_9MICO</name>
<reference evidence="3 4" key="1">
    <citation type="submission" date="2017-04" db="EMBL/GenBank/DDBJ databases">
        <title>Comparative genome analysis of Subtercola boreus.</title>
        <authorList>
            <person name="Cho Y.-J."/>
            <person name="Cho A."/>
            <person name="Kim O.-S."/>
            <person name="Lee J.-I."/>
        </authorList>
    </citation>
    <scope>NUCLEOTIDE SEQUENCE [LARGE SCALE GENOMIC DNA]</scope>
    <source>
        <strain evidence="3 4">P28004</strain>
    </source>
</reference>
<dbReference type="Proteomes" id="UP000257080">
    <property type="component" value="Unassembled WGS sequence"/>
</dbReference>
<evidence type="ECO:0000313" key="3">
    <source>
        <dbReference type="EMBL" id="RFA28756.1"/>
    </source>
</evidence>
<evidence type="ECO:0000259" key="2">
    <source>
        <dbReference type="Pfam" id="PF00534"/>
    </source>
</evidence>
<keyword evidence="1" id="KW-0808">Transferase</keyword>
<dbReference type="PANTHER" id="PTHR46401">
    <property type="entry name" value="GLYCOSYLTRANSFERASE WBBK-RELATED"/>
    <property type="match status" value="1"/>
</dbReference>
<dbReference type="GO" id="GO:0016757">
    <property type="term" value="F:glycosyltransferase activity"/>
    <property type="evidence" value="ECO:0007669"/>
    <property type="project" value="InterPro"/>
</dbReference>
<sequence>MSTSALLARLATLADTLGLEGASGITEHLDRLAPALGTDTALLWLAQATIAAELPESTSFEQFRRAARLIGTRAALDEVVARAKRPLAPNRNVTVRIVRDSVIVDVHHTARTGLATGIQRVVRQTIVEWSKGREIELVGWDPRFLGLRRLSAPERQNALYGSVPNIPRSKNRVLTIPFQSTYILPELAIESERTGRISCLAEFSGNKTCVIGFDCVPLTSSETVGDGMSAAFARNLAAIAHFDRVSTISGAAATEYRGWRRMLSGAGLEGPEIEPLLLPSVAEEVAPADFDLARAELVRGDAPLVVCVGSHEPRKNHLAVLYAAERLWREGVVFQLVFIGGNGWHGDEFRAELDRLVAEGRPVRAISAISDPLLWSAYRLARVTVFPSLNEGFGLPVGESLSAGTPVVTSNFGSMKEIAGFGGAIFVDPRDDDDLYRGLRAGLTDDELHARLVAEAAHLPARGWADYAAELWDYFEKAPTRA</sequence>
<feature type="domain" description="Glycosyl transferase family 1" evidence="2">
    <location>
        <begin position="296"/>
        <end position="456"/>
    </location>
</feature>
<dbReference type="RefSeq" id="WP_172582688.1">
    <property type="nucleotide sequence ID" value="NZ_NBXC01000008.1"/>
</dbReference>
<comment type="caution">
    <text evidence="3">The sequence shown here is derived from an EMBL/GenBank/DDBJ whole genome shotgun (WGS) entry which is preliminary data.</text>
</comment>
<evidence type="ECO:0000313" key="4">
    <source>
        <dbReference type="Proteomes" id="UP000257080"/>
    </source>
</evidence>
<dbReference type="Pfam" id="PF00534">
    <property type="entry name" value="Glycos_transf_1"/>
    <property type="match status" value="1"/>
</dbReference>
<dbReference type="EMBL" id="NBXE01000008">
    <property type="protein sequence ID" value="RFA28756.1"/>
    <property type="molecule type" value="Genomic_DNA"/>
</dbReference>
<proteinExistence type="predicted"/>
<dbReference type="Gene3D" id="3.40.50.2000">
    <property type="entry name" value="Glycogen Phosphorylase B"/>
    <property type="match status" value="1"/>
</dbReference>
<evidence type="ECO:0000256" key="1">
    <source>
        <dbReference type="ARBA" id="ARBA00022679"/>
    </source>
</evidence>
<dbReference type="SUPFAM" id="SSF53756">
    <property type="entry name" value="UDP-Glycosyltransferase/glycogen phosphorylase"/>
    <property type="match status" value="1"/>
</dbReference>
<dbReference type="PANTHER" id="PTHR46401:SF2">
    <property type="entry name" value="GLYCOSYLTRANSFERASE WBBK-RELATED"/>
    <property type="match status" value="1"/>
</dbReference>
<accession>A0A3E0WDE6</accession>
<protein>
    <recommendedName>
        <fullName evidence="2">Glycosyl transferase family 1 domain-containing protein</fullName>
    </recommendedName>
</protein>
<organism evidence="3 4">
    <name type="scientific">Subtercola boreus</name>
    <dbReference type="NCBI Taxonomy" id="120213"/>
    <lineage>
        <taxon>Bacteria</taxon>
        <taxon>Bacillati</taxon>
        <taxon>Actinomycetota</taxon>
        <taxon>Actinomycetes</taxon>
        <taxon>Micrococcales</taxon>
        <taxon>Microbacteriaceae</taxon>
        <taxon>Subtercola</taxon>
    </lineage>
</organism>
<dbReference type="AlphaFoldDB" id="A0A3E0WDE6"/>